<reference evidence="3" key="1">
    <citation type="submission" date="2018-05" db="EMBL/GenBank/DDBJ databases">
        <title>Draft genome of Mucuna pruriens seed.</title>
        <authorList>
            <person name="Nnadi N.E."/>
            <person name="Vos R."/>
            <person name="Hasami M.H."/>
            <person name="Devisetty U.K."/>
            <person name="Aguiy J.C."/>
        </authorList>
    </citation>
    <scope>NUCLEOTIDE SEQUENCE [LARGE SCALE GENOMIC DNA]</scope>
    <source>
        <strain evidence="3">JCA_2017</strain>
    </source>
</reference>
<feature type="non-terminal residue" evidence="3">
    <location>
        <position position="1"/>
    </location>
</feature>
<keyword evidence="4" id="KW-1185">Reference proteome</keyword>
<keyword evidence="2" id="KW-0472">Membrane</keyword>
<gene>
    <name evidence="3" type="ORF">CR513_59044</name>
</gene>
<evidence type="ECO:0000313" key="4">
    <source>
        <dbReference type="Proteomes" id="UP000257109"/>
    </source>
</evidence>
<accession>A0A371E999</accession>
<comment type="caution">
    <text evidence="3">The sequence shown here is derived from an EMBL/GenBank/DDBJ whole genome shotgun (WGS) entry which is preliminary data.</text>
</comment>
<dbReference type="EMBL" id="QJKJ01015385">
    <property type="protein sequence ID" value="RDX62611.1"/>
    <property type="molecule type" value="Genomic_DNA"/>
</dbReference>
<keyword evidence="2" id="KW-1133">Transmembrane helix</keyword>
<feature type="region of interest" description="Disordered" evidence="1">
    <location>
        <begin position="78"/>
        <end position="102"/>
    </location>
</feature>
<proteinExistence type="predicted"/>
<dbReference type="Proteomes" id="UP000257109">
    <property type="component" value="Unassembled WGS sequence"/>
</dbReference>
<evidence type="ECO:0000256" key="2">
    <source>
        <dbReference type="SAM" id="Phobius"/>
    </source>
</evidence>
<evidence type="ECO:0000313" key="3">
    <source>
        <dbReference type="EMBL" id="RDX62611.1"/>
    </source>
</evidence>
<protein>
    <submittedName>
        <fullName evidence="3">Uncharacterized protein</fullName>
    </submittedName>
</protein>
<name>A0A371E999_MUCPR</name>
<evidence type="ECO:0000256" key="1">
    <source>
        <dbReference type="SAM" id="MobiDB-lite"/>
    </source>
</evidence>
<dbReference type="AlphaFoldDB" id="A0A371E999"/>
<organism evidence="3 4">
    <name type="scientific">Mucuna pruriens</name>
    <name type="common">Velvet bean</name>
    <name type="synonym">Dolichos pruriens</name>
    <dbReference type="NCBI Taxonomy" id="157652"/>
    <lineage>
        <taxon>Eukaryota</taxon>
        <taxon>Viridiplantae</taxon>
        <taxon>Streptophyta</taxon>
        <taxon>Embryophyta</taxon>
        <taxon>Tracheophyta</taxon>
        <taxon>Spermatophyta</taxon>
        <taxon>Magnoliopsida</taxon>
        <taxon>eudicotyledons</taxon>
        <taxon>Gunneridae</taxon>
        <taxon>Pentapetalae</taxon>
        <taxon>rosids</taxon>
        <taxon>fabids</taxon>
        <taxon>Fabales</taxon>
        <taxon>Fabaceae</taxon>
        <taxon>Papilionoideae</taxon>
        <taxon>50 kb inversion clade</taxon>
        <taxon>NPAAA clade</taxon>
        <taxon>indigoferoid/millettioid clade</taxon>
        <taxon>Phaseoleae</taxon>
        <taxon>Mucuna</taxon>
    </lineage>
</organism>
<keyword evidence="2" id="KW-0812">Transmembrane</keyword>
<feature type="transmembrane region" description="Helical" evidence="2">
    <location>
        <begin position="20"/>
        <end position="40"/>
    </location>
</feature>
<sequence>MFTNSENRVEKLFTTLMLKYLIVSKINIFPTEIIWILMLIRIQVINDVAFGVHEYGRRRSIRWSMGYGLYETPRPYTLSSNGHESRGPLYTTVEDIQPTTNN</sequence>